<evidence type="ECO:0000259" key="8">
    <source>
        <dbReference type="PROSITE" id="PS51469"/>
    </source>
</evidence>
<keyword evidence="5" id="KW-0175">Coiled coil</keyword>
<feature type="region of interest" description="Disordered" evidence="6">
    <location>
        <begin position="56"/>
        <end position="97"/>
    </location>
</feature>
<dbReference type="GO" id="GO:0034993">
    <property type="term" value="C:meiotic nuclear membrane microtubule tethering complex"/>
    <property type="evidence" value="ECO:0007669"/>
    <property type="project" value="TreeGrafter"/>
</dbReference>
<proteinExistence type="predicted"/>
<feature type="compositionally biased region" description="Low complexity" evidence="6">
    <location>
        <begin position="171"/>
        <end position="184"/>
    </location>
</feature>
<reference evidence="9" key="1">
    <citation type="submission" date="2021-02" db="EMBL/GenBank/DDBJ databases">
        <authorList>
            <person name="Nowell W R."/>
        </authorList>
    </citation>
    <scope>NUCLEOTIDE SEQUENCE</scope>
</reference>
<protein>
    <recommendedName>
        <fullName evidence="8">SUN domain-containing protein</fullName>
    </recommendedName>
</protein>
<feature type="region of interest" description="Disordered" evidence="6">
    <location>
        <begin position="152"/>
        <end position="240"/>
    </location>
</feature>
<evidence type="ECO:0000256" key="4">
    <source>
        <dbReference type="ARBA" id="ARBA00023136"/>
    </source>
</evidence>
<dbReference type="InterPro" id="IPR012919">
    <property type="entry name" value="SUN_dom"/>
</dbReference>
<keyword evidence="4 7" id="KW-0472">Membrane</keyword>
<sequence length="627" mass="70264">MTDTLIDDETVDVRTSSQRPGTTTTSSQITTTTRRPMYIETEVRTDTVTTRRMASAAANRSSQDVLESTKSPIPDRQSTNYSYAQSNSYAPGSRSTAYDNTVTARRSVHGGYQNGTESNVASAFSSPSQFLSTVRTQLANGYDALRDRITQFTGNHGLGPNSLSRSGGGSRSTRTSSQSSATGGRSKGYNLRSRPVHSTPRDNDSDQGSQRKTTIKHRKDQQGEIDEEEDDDGDEEHKEPQDFVRKVIHYVKRAVRSPLDVFDAVWNKLKALPWWVLIPILLLLGLWALPPFVCKPFQHLLHPKVNEICRDTHRYTKDISGNAYDFTRRHTYERGVRNLKQVYNSAQDVKNSVLNSLNDVYYSLKRSLRGSVGGVKSRVADVVETTAENAKEYYDAGIQKVNNLIEELKQEREKILGARHTLKPDEEKELSAMIRKLIDEYAADETGQADFALEANGGKVVDTRCQEYTDEPRQNVVKFLGIPIVHMSKQPDILIKHGRMPGQCFPFKGDHGSVVIRLAVPVVPTEFVLEHLSKSISIVGHINSAPNNFTVYALKDKHDKEGIVLGRYYYDAENGPALQRFKPQIANVPLVEYIEVQVTSNWGNPNYTCLYRFRVHGDMQTVAPTAA</sequence>
<feature type="compositionally biased region" description="Acidic residues" evidence="6">
    <location>
        <begin position="223"/>
        <end position="234"/>
    </location>
</feature>
<keyword evidence="3 7" id="KW-1133">Transmembrane helix</keyword>
<dbReference type="GO" id="GO:0043495">
    <property type="term" value="F:protein-membrane adaptor activity"/>
    <property type="evidence" value="ECO:0007669"/>
    <property type="project" value="TreeGrafter"/>
</dbReference>
<dbReference type="EMBL" id="CAJNOJ010000059">
    <property type="protein sequence ID" value="CAF0991870.1"/>
    <property type="molecule type" value="Genomic_DNA"/>
</dbReference>
<dbReference type="Gene3D" id="2.60.120.260">
    <property type="entry name" value="Galactose-binding domain-like"/>
    <property type="match status" value="1"/>
</dbReference>
<dbReference type="OrthoDB" id="342281at2759"/>
<keyword evidence="2 7" id="KW-0812">Transmembrane</keyword>
<dbReference type="Pfam" id="PF07738">
    <property type="entry name" value="Sad1_UNC"/>
    <property type="match status" value="1"/>
</dbReference>
<evidence type="ECO:0000256" key="6">
    <source>
        <dbReference type="SAM" id="MobiDB-lite"/>
    </source>
</evidence>
<evidence type="ECO:0000256" key="5">
    <source>
        <dbReference type="SAM" id="Coils"/>
    </source>
</evidence>
<feature type="transmembrane region" description="Helical" evidence="7">
    <location>
        <begin position="272"/>
        <end position="294"/>
    </location>
</feature>
<feature type="domain" description="SUN" evidence="8">
    <location>
        <begin position="457"/>
        <end position="620"/>
    </location>
</feature>
<evidence type="ECO:0000256" key="1">
    <source>
        <dbReference type="ARBA" id="ARBA00004370"/>
    </source>
</evidence>
<organism evidence="9 10">
    <name type="scientific">Adineta ricciae</name>
    <name type="common">Rotifer</name>
    <dbReference type="NCBI Taxonomy" id="249248"/>
    <lineage>
        <taxon>Eukaryota</taxon>
        <taxon>Metazoa</taxon>
        <taxon>Spiralia</taxon>
        <taxon>Gnathifera</taxon>
        <taxon>Rotifera</taxon>
        <taxon>Eurotatoria</taxon>
        <taxon>Bdelloidea</taxon>
        <taxon>Adinetida</taxon>
        <taxon>Adinetidae</taxon>
        <taxon>Adineta</taxon>
    </lineage>
</organism>
<evidence type="ECO:0000256" key="3">
    <source>
        <dbReference type="ARBA" id="ARBA00022989"/>
    </source>
</evidence>
<accession>A0A814G6B3</accession>
<comment type="caution">
    <text evidence="9">The sequence shown here is derived from an EMBL/GenBank/DDBJ whole genome shotgun (WGS) entry which is preliminary data.</text>
</comment>
<feature type="compositionally biased region" description="Low complexity" evidence="6">
    <location>
        <begin position="22"/>
        <end position="33"/>
    </location>
</feature>
<evidence type="ECO:0000313" key="9">
    <source>
        <dbReference type="EMBL" id="CAF0991870.1"/>
    </source>
</evidence>
<dbReference type="AlphaFoldDB" id="A0A814G6B3"/>
<gene>
    <name evidence="9" type="ORF">EDS130_LOCUS14432</name>
</gene>
<evidence type="ECO:0000256" key="2">
    <source>
        <dbReference type="ARBA" id="ARBA00022692"/>
    </source>
</evidence>
<name>A0A814G6B3_ADIRI</name>
<feature type="coiled-coil region" evidence="5">
    <location>
        <begin position="394"/>
        <end position="421"/>
    </location>
</feature>
<dbReference type="Proteomes" id="UP000663852">
    <property type="component" value="Unassembled WGS sequence"/>
</dbReference>
<dbReference type="PANTHER" id="PTHR12911">
    <property type="entry name" value="SAD1/UNC-84-LIKE PROTEIN-RELATED"/>
    <property type="match status" value="1"/>
</dbReference>
<comment type="subcellular location">
    <subcellularLocation>
        <location evidence="1">Membrane</location>
    </subcellularLocation>
</comment>
<evidence type="ECO:0000313" key="10">
    <source>
        <dbReference type="Proteomes" id="UP000663852"/>
    </source>
</evidence>
<evidence type="ECO:0000256" key="7">
    <source>
        <dbReference type="SAM" id="Phobius"/>
    </source>
</evidence>
<dbReference type="PROSITE" id="PS51469">
    <property type="entry name" value="SUN"/>
    <property type="match status" value="1"/>
</dbReference>
<dbReference type="InterPro" id="IPR045119">
    <property type="entry name" value="SUN1-5"/>
</dbReference>
<feature type="region of interest" description="Disordered" evidence="6">
    <location>
        <begin position="1"/>
        <end position="38"/>
    </location>
</feature>
<dbReference type="PANTHER" id="PTHR12911:SF8">
    <property type="entry name" value="KLAROID PROTEIN-RELATED"/>
    <property type="match status" value="1"/>
</dbReference>
<feature type="compositionally biased region" description="Polar residues" evidence="6">
    <location>
        <begin position="63"/>
        <end position="97"/>
    </location>
</feature>
<feature type="compositionally biased region" description="Acidic residues" evidence="6">
    <location>
        <begin position="1"/>
        <end position="10"/>
    </location>
</feature>